<evidence type="ECO:0000256" key="3">
    <source>
        <dbReference type="ARBA" id="ARBA00022577"/>
    </source>
</evidence>
<dbReference type="GO" id="GO:0050832">
    <property type="term" value="P:defense response to fungus"/>
    <property type="evidence" value="ECO:0007669"/>
    <property type="project" value="UniProtKB-KW"/>
</dbReference>
<keyword evidence="6" id="KW-0732">Signal</keyword>
<dbReference type="KEGG" id="aly:9312971"/>
<dbReference type="Gramene" id="fgenesh1_pm.C_scaffold_5000227">
    <property type="protein sequence ID" value="fgenesh1_pm.C_scaffold_5000227"/>
    <property type="gene ID" value="fgenesh1_pm.C_scaffold_5000227"/>
</dbReference>
<comment type="similarity">
    <text evidence="1">Belongs to the DEFL family.</text>
</comment>
<keyword evidence="2" id="KW-0929">Antimicrobial</keyword>
<feature type="signal peptide" evidence="6">
    <location>
        <begin position="1"/>
        <end position="27"/>
    </location>
</feature>
<evidence type="ECO:0000256" key="4">
    <source>
        <dbReference type="ARBA" id="ARBA00022821"/>
    </source>
</evidence>
<evidence type="ECO:0000256" key="6">
    <source>
        <dbReference type="SAM" id="SignalP"/>
    </source>
</evidence>
<dbReference type="EMBL" id="GL348717">
    <property type="protein sequence ID" value="EFH51497.1"/>
    <property type="molecule type" value="Genomic_DNA"/>
</dbReference>
<feature type="domain" description="Defensin-like" evidence="7">
    <location>
        <begin position="37"/>
        <end position="75"/>
    </location>
</feature>
<dbReference type="AlphaFoldDB" id="D7LQM8"/>
<evidence type="ECO:0000256" key="5">
    <source>
        <dbReference type="ARBA" id="ARBA00023157"/>
    </source>
</evidence>
<dbReference type="InterPro" id="IPR056373">
    <property type="entry name" value="Defensin-like_dom"/>
</dbReference>
<feature type="chain" id="PRO_5003102243" description="Defensin-like domain-containing protein" evidence="6">
    <location>
        <begin position="28"/>
        <end position="86"/>
    </location>
</feature>
<accession>D7LQM8</accession>
<dbReference type="OrthoDB" id="1083571at2759"/>
<dbReference type="Pfam" id="PF24552">
    <property type="entry name" value="Defensin"/>
    <property type="match status" value="1"/>
</dbReference>
<keyword evidence="9" id="KW-1185">Reference proteome</keyword>
<dbReference type="Proteomes" id="UP000008694">
    <property type="component" value="Unassembled WGS sequence"/>
</dbReference>
<evidence type="ECO:0000256" key="1">
    <source>
        <dbReference type="ARBA" id="ARBA00006722"/>
    </source>
</evidence>
<dbReference type="HOGENOM" id="CLU_165205_2_0_1"/>
<proteinExistence type="inferred from homology"/>
<dbReference type="GO" id="GO:0031640">
    <property type="term" value="P:killing of cells of another organism"/>
    <property type="evidence" value="ECO:0007669"/>
    <property type="project" value="UniProtKB-KW"/>
</dbReference>
<evidence type="ECO:0000256" key="2">
    <source>
        <dbReference type="ARBA" id="ARBA00022529"/>
    </source>
</evidence>
<evidence type="ECO:0000313" key="8">
    <source>
        <dbReference type="EMBL" id="EFH51497.1"/>
    </source>
</evidence>
<keyword evidence="3" id="KW-0295">Fungicide</keyword>
<evidence type="ECO:0000259" key="7">
    <source>
        <dbReference type="Pfam" id="PF24552"/>
    </source>
</evidence>
<sequence>MNITKAYVIFFLVVILTNSLSNSGVLASSVMETSKNDVCSTPCTIRYGTFECFHDCILEHYRDGNCINGRCCCKNDRNRSITNLKD</sequence>
<reference evidence="9" key="1">
    <citation type="journal article" date="2011" name="Nat. Genet.">
        <title>The Arabidopsis lyrata genome sequence and the basis of rapid genome size change.</title>
        <authorList>
            <person name="Hu T.T."/>
            <person name="Pattyn P."/>
            <person name="Bakker E.G."/>
            <person name="Cao J."/>
            <person name="Cheng J.-F."/>
            <person name="Clark R.M."/>
            <person name="Fahlgren N."/>
            <person name="Fawcett J.A."/>
            <person name="Grimwood J."/>
            <person name="Gundlach H."/>
            <person name="Haberer G."/>
            <person name="Hollister J.D."/>
            <person name="Ossowski S."/>
            <person name="Ottilar R.P."/>
            <person name="Salamov A.A."/>
            <person name="Schneeberger K."/>
            <person name="Spannagl M."/>
            <person name="Wang X."/>
            <person name="Yang L."/>
            <person name="Nasrallah M.E."/>
            <person name="Bergelson J."/>
            <person name="Carrington J.C."/>
            <person name="Gaut B.S."/>
            <person name="Schmutz J."/>
            <person name="Mayer K.F.X."/>
            <person name="Van de Peer Y."/>
            <person name="Grigoriev I.V."/>
            <person name="Nordborg M."/>
            <person name="Weigel D."/>
            <person name="Guo Y.-L."/>
        </authorList>
    </citation>
    <scope>NUCLEOTIDE SEQUENCE [LARGE SCALE GENOMIC DNA]</scope>
    <source>
        <strain evidence="9">cv. MN47</strain>
    </source>
</reference>
<gene>
    <name evidence="8" type="ORF">ARALYDRAFT_322683</name>
</gene>
<evidence type="ECO:0000313" key="9">
    <source>
        <dbReference type="Proteomes" id="UP000008694"/>
    </source>
</evidence>
<keyword evidence="4" id="KW-0611">Plant defense</keyword>
<protein>
    <recommendedName>
        <fullName evidence="7">Defensin-like domain-containing protein</fullName>
    </recommendedName>
</protein>
<name>D7LQM8_ARALL</name>
<organism evidence="9">
    <name type="scientific">Arabidopsis lyrata subsp. lyrata</name>
    <name type="common">Lyre-leaved rock-cress</name>
    <dbReference type="NCBI Taxonomy" id="81972"/>
    <lineage>
        <taxon>Eukaryota</taxon>
        <taxon>Viridiplantae</taxon>
        <taxon>Streptophyta</taxon>
        <taxon>Embryophyta</taxon>
        <taxon>Tracheophyta</taxon>
        <taxon>Spermatophyta</taxon>
        <taxon>Magnoliopsida</taxon>
        <taxon>eudicotyledons</taxon>
        <taxon>Gunneridae</taxon>
        <taxon>Pentapetalae</taxon>
        <taxon>rosids</taxon>
        <taxon>malvids</taxon>
        <taxon>Brassicales</taxon>
        <taxon>Brassicaceae</taxon>
        <taxon>Camelineae</taxon>
        <taxon>Arabidopsis</taxon>
    </lineage>
</organism>
<keyword evidence="5" id="KW-1015">Disulfide bond</keyword>